<dbReference type="GO" id="GO:0000731">
    <property type="term" value="P:DNA synthesis involved in DNA repair"/>
    <property type="evidence" value="ECO:0007669"/>
    <property type="project" value="TreeGrafter"/>
</dbReference>
<comment type="caution">
    <text evidence="11">The sequence shown here is derived from an EMBL/GenBank/DDBJ whole genome shotgun (WGS) entry which is preliminary data.</text>
</comment>
<comment type="similarity">
    <text evidence="2 9">Belongs to the RecF family.</text>
</comment>
<dbReference type="NCBIfam" id="TIGR00611">
    <property type="entry name" value="recf"/>
    <property type="match status" value="1"/>
</dbReference>
<feature type="domain" description="RecF/RecN/SMC N-terminal" evidence="10">
    <location>
        <begin position="4"/>
        <end position="350"/>
    </location>
</feature>
<keyword evidence="9" id="KW-0742">SOS response</keyword>
<evidence type="ECO:0000256" key="2">
    <source>
        <dbReference type="ARBA" id="ARBA00008016"/>
    </source>
</evidence>
<keyword evidence="7 9" id="KW-0067">ATP-binding</keyword>
<dbReference type="InterPro" id="IPR001238">
    <property type="entry name" value="DNA-binding_RecF"/>
</dbReference>
<evidence type="ECO:0000256" key="7">
    <source>
        <dbReference type="ARBA" id="ARBA00022840"/>
    </source>
</evidence>
<organism evidence="11 12">
    <name type="scientific">Commensalibacter intestini</name>
    <dbReference type="NCBI Taxonomy" id="479936"/>
    <lineage>
        <taxon>Bacteria</taxon>
        <taxon>Pseudomonadati</taxon>
        <taxon>Pseudomonadota</taxon>
        <taxon>Alphaproteobacteria</taxon>
        <taxon>Acetobacterales</taxon>
        <taxon>Acetobacteraceae</taxon>
    </lineage>
</organism>
<evidence type="ECO:0000259" key="10">
    <source>
        <dbReference type="Pfam" id="PF02463"/>
    </source>
</evidence>
<keyword evidence="6 9" id="KW-0547">Nucleotide-binding</keyword>
<accession>A0A251ZXG2</accession>
<dbReference type="RefSeq" id="WP_086631730.1">
    <property type="nucleotide sequence ID" value="NZ_JOPB01000001.1"/>
</dbReference>
<comment type="subcellular location">
    <subcellularLocation>
        <location evidence="1 9">Cytoplasm</location>
    </subcellularLocation>
</comment>
<dbReference type="PROSITE" id="PS00617">
    <property type="entry name" value="RECF_1"/>
    <property type="match status" value="1"/>
</dbReference>
<dbReference type="HAMAP" id="MF_00365">
    <property type="entry name" value="RecF"/>
    <property type="match status" value="1"/>
</dbReference>
<dbReference type="PANTHER" id="PTHR32182">
    <property type="entry name" value="DNA REPLICATION AND REPAIR PROTEIN RECF"/>
    <property type="match status" value="1"/>
</dbReference>
<keyword evidence="8 9" id="KW-0238">DNA-binding</keyword>
<dbReference type="GO" id="GO:0005737">
    <property type="term" value="C:cytoplasm"/>
    <property type="evidence" value="ECO:0007669"/>
    <property type="project" value="UniProtKB-SubCell"/>
</dbReference>
<dbReference type="GO" id="GO:0005524">
    <property type="term" value="F:ATP binding"/>
    <property type="evidence" value="ECO:0007669"/>
    <property type="project" value="UniProtKB-UniRule"/>
</dbReference>
<evidence type="ECO:0000313" key="12">
    <source>
        <dbReference type="Proteomes" id="UP000194946"/>
    </source>
</evidence>
<keyword evidence="12" id="KW-1185">Reference proteome</keyword>
<dbReference type="EMBL" id="JOPB01000001">
    <property type="protein sequence ID" value="OUI79360.1"/>
    <property type="molecule type" value="Genomic_DNA"/>
</dbReference>
<keyword evidence="9" id="KW-0227">DNA damage</keyword>
<keyword evidence="5 9" id="KW-0235">DNA replication</keyword>
<dbReference type="Gene3D" id="3.40.50.300">
    <property type="entry name" value="P-loop containing nucleotide triphosphate hydrolases"/>
    <property type="match status" value="1"/>
</dbReference>
<dbReference type="GO" id="GO:0003697">
    <property type="term" value="F:single-stranded DNA binding"/>
    <property type="evidence" value="ECO:0007669"/>
    <property type="project" value="UniProtKB-UniRule"/>
</dbReference>
<dbReference type="Pfam" id="PF02463">
    <property type="entry name" value="SMC_N"/>
    <property type="match status" value="1"/>
</dbReference>
<name>A0A251ZXG2_9PROT</name>
<dbReference type="InterPro" id="IPR042174">
    <property type="entry name" value="RecF_2"/>
</dbReference>
<feature type="binding site" evidence="9">
    <location>
        <begin position="31"/>
        <end position="38"/>
    </location>
    <ligand>
        <name>ATP</name>
        <dbReference type="ChEBI" id="CHEBI:30616"/>
    </ligand>
</feature>
<protein>
    <recommendedName>
        <fullName evidence="3 9">DNA replication and repair protein RecF</fullName>
    </recommendedName>
</protein>
<evidence type="ECO:0000256" key="6">
    <source>
        <dbReference type="ARBA" id="ARBA00022741"/>
    </source>
</evidence>
<sequence length="368" mass="41923">MTSLLRLTLTNFRNYDRLVWSPNAQKTVVYGANGSGKTNLLEALSLLVPGRGLRKSRVEDLAQIGRQHQGWGIIGQFSHPMMSDIEIATGCISNSNKKQFRLNDTPVRSQHEISQYLSAVWLTPQMDQLFSESAGGRRRFLDRLIITMENFHTKEVFAYEKSMSQRNKLLALKNFDPHWLNAIEESMARHAVAITATRNTFIQQMNQLTIIEGAFPEATLKLQCPIADRLLKEPSLVVEDFLRQQWQKDRFSDAENRSTRFGIHRADVLFIEKRTRTPANLASTGQQKALLIGIILKLTELIKSQNINLPILLLDEPLVHLDENHRKILLSTLLNLESFTILTGTDRSSFEQCSGEAEFLQINHGKIM</sequence>
<dbReference type="Proteomes" id="UP000194946">
    <property type="component" value="Unassembled WGS sequence"/>
</dbReference>
<keyword evidence="9" id="KW-0234">DNA repair</keyword>
<evidence type="ECO:0000256" key="9">
    <source>
        <dbReference type="HAMAP-Rule" id="MF_00365"/>
    </source>
</evidence>
<dbReference type="GO" id="GO:0006302">
    <property type="term" value="P:double-strand break repair"/>
    <property type="evidence" value="ECO:0007669"/>
    <property type="project" value="TreeGrafter"/>
</dbReference>
<dbReference type="GO" id="GO:0009432">
    <property type="term" value="P:SOS response"/>
    <property type="evidence" value="ECO:0007669"/>
    <property type="project" value="UniProtKB-UniRule"/>
</dbReference>
<dbReference type="GO" id="GO:0006260">
    <property type="term" value="P:DNA replication"/>
    <property type="evidence" value="ECO:0007669"/>
    <property type="project" value="UniProtKB-UniRule"/>
</dbReference>
<dbReference type="SUPFAM" id="SSF52540">
    <property type="entry name" value="P-loop containing nucleoside triphosphate hydrolases"/>
    <property type="match status" value="1"/>
</dbReference>
<dbReference type="Gene3D" id="1.20.1050.90">
    <property type="entry name" value="RecF/RecN/SMC, N-terminal domain"/>
    <property type="match status" value="1"/>
</dbReference>
<keyword evidence="4 9" id="KW-0963">Cytoplasm</keyword>
<evidence type="ECO:0000256" key="5">
    <source>
        <dbReference type="ARBA" id="ARBA00022705"/>
    </source>
</evidence>
<evidence type="ECO:0000256" key="8">
    <source>
        <dbReference type="ARBA" id="ARBA00023125"/>
    </source>
</evidence>
<proteinExistence type="inferred from homology"/>
<evidence type="ECO:0000256" key="4">
    <source>
        <dbReference type="ARBA" id="ARBA00022490"/>
    </source>
</evidence>
<evidence type="ECO:0000256" key="3">
    <source>
        <dbReference type="ARBA" id="ARBA00020170"/>
    </source>
</evidence>
<dbReference type="InterPro" id="IPR027417">
    <property type="entry name" value="P-loop_NTPase"/>
</dbReference>
<dbReference type="InterPro" id="IPR003395">
    <property type="entry name" value="RecF/RecN/SMC_N"/>
</dbReference>
<evidence type="ECO:0000256" key="1">
    <source>
        <dbReference type="ARBA" id="ARBA00004496"/>
    </source>
</evidence>
<dbReference type="PANTHER" id="PTHR32182:SF0">
    <property type="entry name" value="DNA REPLICATION AND REPAIR PROTEIN RECF"/>
    <property type="match status" value="1"/>
</dbReference>
<gene>
    <name evidence="9" type="primary">recF</name>
    <name evidence="11" type="ORF">HK18_02010</name>
</gene>
<dbReference type="InterPro" id="IPR018078">
    <property type="entry name" value="DNA-binding_RecF_CS"/>
</dbReference>
<evidence type="ECO:0000313" key="11">
    <source>
        <dbReference type="EMBL" id="OUI79360.1"/>
    </source>
</evidence>
<dbReference type="AlphaFoldDB" id="A0A251ZXG2"/>
<comment type="function">
    <text evidence="9">The RecF protein is involved in DNA metabolism; it is required for DNA replication and normal SOS inducibility. RecF binds preferentially to single-stranded, linear DNA. It also seems to bind ATP.</text>
</comment>
<reference evidence="12" key="1">
    <citation type="submission" date="2014-06" db="EMBL/GenBank/DDBJ databases">
        <authorList>
            <person name="Winans N.J."/>
            <person name="Newell P.D."/>
            <person name="Douglas A.E."/>
        </authorList>
    </citation>
    <scope>NUCLEOTIDE SEQUENCE [LARGE SCALE GENOMIC DNA]</scope>
    <source>
        <strain evidence="12">DmL_052</strain>
    </source>
</reference>